<dbReference type="EMBL" id="LAZR01038462">
    <property type="protein sequence ID" value="KKL19513.1"/>
    <property type="molecule type" value="Genomic_DNA"/>
</dbReference>
<evidence type="ECO:0008006" key="2">
    <source>
        <dbReference type="Google" id="ProtNLM"/>
    </source>
</evidence>
<reference evidence="1" key="1">
    <citation type="journal article" date="2015" name="Nature">
        <title>Complex archaea that bridge the gap between prokaryotes and eukaryotes.</title>
        <authorList>
            <person name="Spang A."/>
            <person name="Saw J.H."/>
            <person name="Jorgensen S.L."/>
            <person name="Zaremba-Niedzwiedzka K."/>
            <person name="Martijn J."/>
            <person name="Lind A.E."/>
            <person name="van Eijk R."/>
            <person name="Schleper C."/>
            <person name="Guy L."/>
            <person name="Ettema T.J."/>
        </authorList>
    </citation>
    <scope>NUCLEOTIDE SEQUENCE</scope>
</reference>
<proteinExistence type="predicted"/>
<comment type="caution">
    <text evidence="1">The sequence shown here is derived from an EMBL/GenBank/DDBJ whole genome shotgun (WGS) entry which is preliminary data.</text>
</comment>
<protein>
    <recommendedName>
        <fullName evidence="2">Alpha/beta hydrolase</fullName>
    </recommendedName>
</protein>
<name>A0A0F9E625_9ZZZZ</name>
<dbReference type="InterPro" id="IPR029058">
    <property type="entry name" value="AB_hydrolase_fold"/>
</dbReference>
<accession>A0A0F9E625</accession>
<dbReference type="AlphaFoldDB" id="A0A0F9E625"/>
<sequence length="204" mass="22539">MTEKRSAQPSHDGNIACLNRRNCSQVFFVYAGAQGMVEGMGPMAFLQQSGIADRNVAFIRDPHACFFDKGVSDDIPSIEALLDWHKAYLEDNPHITEIYCLGNSMGGFGALLFGYLLAARQVWSLAPGGEWGRQLLADLMVDGNGTTEYDIFYSRQVPEDQAFAESLRACPGVRLALREDHGHLMIRGLLQSGELPRLMRGEAL</sequence>
<organism evidence="1">
    <name type="scientific">marine sediment metagenome</name>
    <dbReference type="NCBI Taxonomy" id="412755"/>
    <lineage>
        <taxon>unclassified sequences</taxon>
        <taxon>metagenomes</taxon>
        <taxon>ecological metagenomes</taxon>
    </lineage>
</organism>
<evidence type="ECO:0000313" key="1">
    <source>
        <dbReference type="EMBL" id="KKL19513.1"/>
    </source>
</evidence>
<gene>
    <name evidence="1" type="ORF">LCGC14_2464700</name>
</gene>
<dbReference type="SUPFAM" id="SSF53474">
    <property type="entry name" value="alpha/beta-Hydrolases"/>
    <property type="match status" value="1"/>
</dbReference>